<reference evidence="3 4" key="1">
    <citation type="submission" date="2017-03" db="EMBL/GenBank/DDBJ databases">
        <title>Isolation of Levoglucosan Utilizing Bacteria.</title>
        <authorList>
            <person name="Arya A.S."/>
        </authorList>
    </citation>
    <scope>NUCLEOTIDE SEQUENCE [LARGE SCALE GENOMIC DNA]</scope>
    <source>
        <strain evidence="3 4">MEC069</strain>
    </source>
</reference>
<dbReference type="InterPro" id="IPR036582">
    <property type="entry name" value="Mao_N_sf"/>
</dbReference>
<sequence length="532" mass="57156">MKRLSQKWIIALLALTLLLPTLVSAHTIGVQSSASDLRSTLERLLGEHGLLAVIAMQKGIDNAPDFKDAAAALTQNGDDLSAAVGSVYGEDAGKAFNGLWTTHIGFFVDYVTATAKHDEAGRQAALDKLEAYGPEFGAFLHGANPNLPEDAIAAGLKEHVGQLIGAFDSYVNKDYPTAYAKTREAYAHMVHFGQVLADAIVMQFPDKFSQQGSSMAAADLRSAVDRLLGEHGLLAVLAMQKGIDGAADFNDAAAALAANTDDLTAAIASVYGNDAGTAFKGLWNAHIGFFVDVVTATAAKDEMKRKAALDKLDGYGTDFGGFLEGANPEHFKMADIAAALKPHVAQLIGAFDSYVNKDYPAAYSSIREAYTHMFHTGDYLSAGIVAQFQSKFHDAAAQPMTKLWLQIGSSSLKVNDQTTMMDTAPFIWEGNAYVPLRFLSEAIGATVTWEQATQSVEVQSGSDTLKFRIGQSDVDVNGMKQAIGMNVVLKDGRTQVPLRFIAELLGWNVQWNDSDWSIMLTKHMMPAAAHSH</sequence>
<evidence type="ECO:0000313" key="4">
    <source>
        <dbReference type="Proteomes" id="UP000298246"/>
    </source>
</evidence>
<protein>
    <recommendedName>
        <fullName evidence="2">Copper amine oxidase-like N-terminal domain-containing protein</fullName>
    </recommendedName>
</protein>
<feature type="signal peptide" evidence="1">
    <location>
        <begin position="1"/>
        <end position="25"/>
    </location>
</feature>
<dbReference type="Gene3D" id="3.30.457.10">
    <property type="entry name" value="Copper amine oxidase-like, N-terminal domain"/>
    <property type="match status" value="2"/>
</dbReference>
<gene>
    <name evidence="3" type="ORF">B5M42_16245</name>
</gene>
<evidence type="ECO:0000256" key="1">
    <source>
        <dbReference type="SAM" id="SignalP"/>
    </source>
</evidence>
<feature type="chain" id="PRO_5021189680" description="Copper amine oxidase-like N-terminal domain-containing protein" evidence="1">
    <location>
        <begin position="26"/>
        <end position="532"/>
    </location>
</feature>
<keyword evidence="1" id="KW-0732">Signal</keyword>
<keyword evidence="4" id="KW-1185">Reference proteome</keyword>
<dbReference type="Pfam" id="PF07833">
    <property type="entry name" value="Cu_amine_oxidN1"/>
    <property type="match status" value="1"/>
</dbReference>
<name>A0A4Y8PYD3_9BACL</name>
<feature type="domain" description="Copper amine oxidase-like N-terminal" evidence="2">
    <location>
        <begin position="413"/>
        <end position="518"/>
    </location>
</feature>
<dbReference type="RefSeq" id="WP_134754683.1">
    <property type="nucleotide sequence ID" value="NZ_MYFO02000006.1"/>
</dbReference>
<proteinExistence type="predicted"/>
<dbReference type="InterPro" id="IPR012854">
    <property type="entry name" value="Cu_amine_oxidase-like_N"/>
</dbReference>
<organism evidence="3 4">
    <name type="scientific">Paenibacillus athensensis</name>
    <dbReference type="NCBI Taxonomy" id="1967502"/>
    <lineage>
        <taxon>Bacteria</taxon>
        <taxon>Bacillati</taxon>
        <taxon>Bacillota</taxon>
        <taxon>Bacilli</taxon>
        <taxon>Bacillales</taxon>
        <taxon>Paenibacillaceae</taxon>
        <taxon>Paenibacillus</taxon>
    </lineage>
</organism>
<dbReference type="OrthoDB" id="2657432at2"/>
<accession>A0A4Y8PYD3</accession>
<comment type="caution">
    <text evidence="3">The sequence shown here is derived from an EMBL/GenBank/DDBJ whole genome shotgun (WGS) entry which is preliminary data.</text>
</comment>
<dbReference type="Proteomes" id="UP000298246">
    <property type="component" value="Unassembled WGS sequence"/>
</dbReference>
<evidence type="ECO:0000313" key="3">
    <source>
        <dbReference type="EMBL" id="TFE85949.1"/>
    </source>
</evidence>
<evidence type="ECO:0000259" key="2">
    <source>
        <dbReference type="Pfam" id="PF07833"/>
    </source>
</evidence>
<dbReference type="SUPFAM" id="SSF55383">
    <property type="entry name" value="Copper amine oxidase, domain N"/>
    <property type="match status" value="2"/>
</dbReference>
<dbReference type="EMBL" id="MYFO01000022">
    <property type="protein sequence ID" value="TFE85949.1"/>
    <property type="molecule type" value="Genomic_DNA"/>
</dbReference>
<dbReference type="AlphaFoldDB" id="A0A4Y8PYD3"/>